<comment type="caution">
    <text evidence="2">The sequence shown here is derived from an EMBL/GenBank/DDBJ whole genome shotgun (WGS) entry which is preliminary data.</text>
</comment>
<keyword evidence="1" id="KW-1133">Transmembrane helix</keyword>
<evidence type="ECO:0000256" key="1">
    <source>
        <dbReference type="SAM" id="Phobius"/>
    </source>
</evidence>
<feature type="transmembrane region" description="Helical" evidence="1">
    <location>
        <begin position="431"/>
        <end position="450"/>
    </location>
</feature>
<feature type="transmembrane region" description="Helical" evidence="1">
    <location>
        <begin position="749"/>
        <end position="776"/>
    </location>
</feature>
<dbReference type="EMBL" id="WNWR01000069">
    <property type="protein sequence ID" value="KAE9992129.1"/>
    <property type="molecule type" value="Genomic_DNA"/>
</dbReference>
<gene>
    <name evidence="2" type="ORF">EG327_009962</name>
</gene>
<reference evidence="2 3" key="1">
    <citation type="submission" date="2019-07" db="EMBL/GenBank/DDBJ databases">
        <title>Venturia inaequalis Genome Resource.</title>
        <authorList>
            <person name="Lichtner F.J."/>
        </authorList>
    </citation>
    <scope>NUCLEOTIDE SEQUENCE [LARGE SCALE GENOMIC DNA]</scope>
    <source>
        <strain evidence="2 3">DMI_063113</strain>
    </source>
</reference>
<accession>A0A8H3VMV2</accession>
<evidence type="ECO:0000313" key="2">
    <source>
        <dbReference type="EMBL" id="KAE9992129.1"/>
    </source>
</evidence>
<keyword evidence="3" id="KW-1185">Reference proteome</keyword>
<sequence length="849" mass="93255">MDKIDKAIGFSFREVPPSRGRKQYKPFILRAPVLLFVCSVSLALFAVLEYASRTLPHADKGYSMWKAEQARSAPSSSSSLQKRQGTLSSSNLSSIVITTSVSASTTSKQTLTESTNPNAFVATASTITTTAPIVGATNPNAFVDTARTSTVTAPIVATTNPNAFVDTARTSTTIISASTAPAAFLDTARTSTITSTPKVAASTNPGAFVNTKITTSVTENPKVGATPPNAFVATVSRISGIVTSVTISNAYVPTITSVAVAVSYLTSSNGLVQTISSSYTTTFLASSWYIDETSIMTYMTTQMGTSTSSFVTTDIGGKATTVFSAVPYTTVRQTTSAVTIPKAVENNNSRVFVKIESWPLWKIFIGGYFPVFLAVTFKLFWTSIYAKIKLIEPFMRMARPEGATASDTLHTYYLSSYLMPDAIFSMMKGHWLIFWSALVYLAVGLLAPLASEVLFLDTNWNCPAPQYDELNRNNPCWPPKLSVDPRMIRFLQGLLVFVAIMTINLMVMIIRTPTGLYSDPSSIGAIASLTHHPEVLDDFRRLGDEVLLKDVRRQLGTRKYKLDDYQRGDGTWRYGFVPVSPASTISYDWNEGKGPDSKKLKRTKTFSEGSRQQAIWDAVSDWSFTLLLLATMGILIGYFKDSGDTAFNRFFNSNSFGPRFTIAGSIISLNFKRLERDAHTLAPYHALSHAPQPASSTILLQRRSLPYSAIFSMTYNRHALASYLAFTAILSDVLVIAIAGIPYSPGQIYVEFLACFYVTIVILGLMVLGIVMTMVWRRWTPDLPRTPDTILAVMSYVADSRLLDDFDGCEGLSSREVENRRNPMKRRDSPDPLSIQYAEYKDSVIALTH</sequence>
<keyword evidence="1" id="KW-0472">Membrane</keyword>
<feature type="transmembrane region" description="Helical" evidence="1">
    <location>
        <begin position="720"/>
        <end position="743"/>
    </location>
</feature>
<feature type="transmembrane region" description="Helical" evidence="1">
    <location>
        <begin position="27"/>
        <end position="48"/>
    </location>
</feature>
<keyword evidence="1" id="KW-0812">Transmembrane</keyword>
<organism evidence="2 3">
    <name type="scientific">Venturia inaequalis</name>
    <name type="common">Apple scab fungus</name>
    <dbReference type="NCBI Taxonomy" id="5025"/>
    <lineage>
        <taxon>Eukaryota</taxon>
        <taxon>Fungi</taxon>
        <taxon>Dikarya</taxon>
        <taxon>Ascomycota</taxon>
        <taxon>Pezizomycotina</taxon>
        <taxon>Dothideomycetes</taxon>
        <taxon>Pleosporomycetidae</taxon>
        <taxon>Venturiales</taxon>
        <taxon>Venturiaceae</taxon>
        <taxon>Venturia</taxon>
    </lineage>
</organism>
<protein>
    <submittedName>
        <fullName evidence="2">Uncharacterized protein</fullName>
    </submittedName>
</protein>
<dbReference type="PANTHER" id="PTHR37544:SF3">
    <property type="entry name" value="SPRAY"/>
    <property type="match status" value="1"/>
</dbReference>
<dbReference type="InterPro" id="IPR021840">
    <property type="entry name" value="DUF3433"/>
</dbReference>
<evidence type="ECO:0000313" key="3">
    <source>
        <dbReference type="Proteomes" id="UP000490939"/>
    </source>
</evidence>
<name>A0A8H3VMV2_VENIN</name>
<feature type="transmembrane region" description="Helical" evidence="1">
    <location>
        <begin position="490"/>
        <end position="510"/>
    </location>
</feature>
<dbReference type="Pfam" id="PF11915">
    <property type="entry name" value="DUF3433"/>
    <property type="match status" value="2"/>
</dbReference>
<dbReference type="PANTHER" id="PTHR37544">
    <property type="entry name" value="SPRAY-RELATED"/>
    <property type="match status" value="1"/>
</dbReference>
<proteinExistence type="predicted"/>
<dbReference type="AlphaFoldDB" id="A0A8H3VMV2"/>
<dbReference type="Proteomes" id="UP000490939">
    <property type="component" value="Unassembled WGS sequence"/>
</dbReference>
<feature type="transmembrane region" description="Helical" evidence="1">
    <location>
        <begin position="358"/>
        <end position="381"/>
    </location>
</feature>